<reference evidence="16" key="1">
    <citation type="journal article" date="2016" name="Environ. Microbiol.">
        <title>Genomic resolution of a cold subsurface aquifer community provides metabolic insights for novel microbes adapted to high CO concentrations.</title>
        <authorList>
            <person name="Probst A.J."/>
            <person name="Castelle C.J."/>
            <person name="Singh A."/>
            <person name="Brown C.T."/>
            <person name="Anantharaman K."/>
            <person name="Sharon I."/>
            <person name="Hug L.A."/>
            <person name="Burstein D."/>
            <person name="Emerson J.B."/>
            <person name="Thomas B.C."/>
            <person name="Banfield J.F."/>
        </authorList>
    </citation>
    <scope>NUCLEOTIDE SEQUENCE [LARGE SCALE GENOMIC DNA]</scope>
    <source>
        <strain evidence="16">CG2_30_54_11</strain>
    </source>
</reference>
<dbReference type="Gene3D" id="3.30.470.110">
    <property type="match status" value="1"/>
</dbReference>
<keyword evidence="6" id="KW-0444">Lipid biosynthesis</keyword>
<dbReference type="InterPro" id="IPR017866">
    <property type="entry name" value="Succ-CoA_synthase_bsu_CS"/>
</dbReference>
<dbReference type="GO" id="GO:0042709">
    <property type="term" value="C:succinate-CoA ligase complex"/>
    <property type="evidence" value="ECO:0007669"/>
    <property type="project" value="TreeGrafter"/>
</dbReference>
<evidence type="ECO:0000313" key="17">
    <source>
        <dbReference type="Proteomes" id="UP000183245"/>
    </source>
</evidence>
<feature type="domain" description="ATP-citrate synthase citrate-binding" evidence="14">
    <location>
        <begin position="245"/>
        <end position="421"/>
    </location>
</feature>
<keyword evidence="5" id="KW-0963">Cytoplasm</keyword>
<proteinExistence type="inferred from homology"/>
<name>A0A1J5IFE8_9BACT</name>
<dbReference type="GO" id="GO:0004775">
    <property type="term" value="F:succinate-CoA ligase (ADP-forming) activity"/>
    <property type="evidence" value="ECO:0007669"/>
    <property type="project" value="TreeGrafter"/>
</dbReference>
<evidence type="ECO:0000256" key="7">
    <source>
        <dbReference type="ARBA" id="ARBA00022553"/>
    </source>
</evidence>
<keyword evidence="8" id="KW-0808">Transferase</keyword>
<organism evidence="16 17">
    <name type="scientific">Candidatus Wirthbacteria bacterium CG2_30_54_11</name>
    <dbReference type="NCBI Taxonomy" id="1817892"/>
    <lineage>
        <taxon>Bacteria</taxon>
        <taxon>Candidatus Wirthbacteria</taxon>
    </lineage>
</organism>
<dbReference type="Pfam" id="PF24948">
    <property type="entry name" value="Citrate_synth_N"/>
    <property type="match status" value="1"/>
</dbReference>
<comment type="catalytic activity">
    <reaction evidence="13">
        <text>oxaloacetate + acetyl-CoA + ADP + phosphate = citrate + ATP + CoA</text>
        <dbReference type="Rhea" id="RHEA:21160"/>
        <dbReference type="ChEBI" id="CHEBI:16452"/>
        <dbReference type="ChEBI" id="CHEBI:16947"/>
        <dbReference type="ChEBI" id="CHEBI:30616"/>
        <dbReference type="ChEBI" id="CHEBI:43474"/>
        <dbReference type="ChEBI" id="CHEBI:57287"/>
        <dbReference type="ChEBI" id="CHEBI:57288"/>
        <dbReference type="ChEBI" id="CHEBI:456216"/>
        <dbReference type="EC" id="2.3.3.8"/>
    </reaction>
</comment>
<keyword evidence="12" id="KW-0012">Acyltransferase</keyword>
<dbReference type="InterPro" id="IPR032263">
    <property type="entry name" value="Citrate-bd"/>
</dbReference>
<keyword evidence="11" id="KW-0443">Lipid metabolism</keyword>
<evidence type="ECO:0000256" key="12">
    <source>
        <dbReference type="ARBA" id="ARBA00023315"/>
    </source>
</evidence>
<evidence type="ECO:0000256" key="5">
    <source>
        <dbReference type="ARBA" id="ARBA00022490"/>
    </source>
</evidence>
<evidence type="ECO:0000256" key="3">
    <source>
        <dbReference type="ARBA" id="ARBA00010719"/>
    </source>
</evidence>
<protein>
    <recommendedName>
        <fullName evidence="4">ATP citrate synthase</fullName>
        <ecNumber evidence="4">2.3.3.8</ecNumber>
    </recommendedName>
</protein>
<keyword evidence="10" id="KW-0067">ATP-binding</keyword>
<dbReference type="SUPFAM" id="SSF52210">
    <property type="entry name" value="Succinyl-CoA synthetase domains"/>
    <property type="match status" value="1"/>
</dbReference>
<dbReference type="GO" id="GO:0005524">
    <property type="term" value="F:ATP binding"/>
    <property type="evidence" value="ECO:0007669"/>
    <property type="project" value="UniProtKB-KW"/>
</dbReference>
<dbReference type="EC" id="2.3.3.8" evidence="4"/>
<evidence type="ECO:0000256" key="13">
    <source>
        <dbReference type="ARBA" id="ARBA00047593"/>
    </source>
</evidence>
<sequence length="425" mass="47414">MAHKKIREYDAKRILANYLKEKSSEFQFEPHLLHVDADTALSGKEKQSPWVTQTKLVAKPDQLIKRRGKHGLLGINLDWAAAKAWIAERTDKTVTLDEVTDTLNTFLVEPFVPHEQENEHYIAITTSKKGDEILFCHEGGVDVGDVDAKAKRLFVPIETQTTPDEVVKKLLSDISATDKALLAQFICELYTFFVDTNCAFLEINPLVFVDGKVFPLDLAIQLDDTGVGESGKYWGEIEFPSPFGRTLSAEEKHVEELDSKTGASLKLTVLNQNGRVWTMVAGGGASVIYADTVVDLGAGPELANYGEYSGNPNEEFTYEYARTILDLMTRHQDARGKVLLIGGGIANFTDVAKTFKGIIKTLKEFQVKIREHDIRIFVRRGGPNYQEGLANMKKLGAEINIPIEVYGPETHMTYIVRAALKGEHR</sequence>
<dbReference type="FunFam" id="3.40.50.261:FF:000004">
    <property type="entry name" value="ATP-citrate synthase subunit"/>
    <property type="match status" value="1"/>
</dbReference>
<dbReference type="InterPro" id="IPR056749">
    <property type="entry name" value="Citrate_synth_N"/>
</dbReference>
<dbReference type="Gene3D" id="3.40.50.261">
    <property type="entry name" value="Succinyl-CoA synthetase domains"/>
    <property type="match status" value="1"/>
</dbReference>
<evidence type="ECO:0000313" key="16">
    <source>
        <dbReference type="EMBL" id="OIP95817.1"/>
    </source>
</evidence>
<comment type="caution">
    <text evidence="16">The sequence shown here is derived from an EMBL/GenBank/DDBJ whole genome shotgun (WGS) entry which is preliminary data.</text>
</comment>
<comment type="similarity">
    <text evidence="3">In the N-terminal section; belongs to the succinate/malate CoA ligase beta subunit family.</text>
</comment>
<keyword evidence="9" id="KW-0547">Nucleotide-binding</keyword>
<dbReference type="PANTHER" id="PTHR11815:SF10">
    <property type="entry name" value="SUCCINATE--COA LIGASE [GDP-FORMING] SUBUNIT BETA, MITOCHONDRIAL"/>
    <property type="match status" value="1"/>
</dbReference>
<gene>
    <name evidence="16" type="ORF">AUK40_05640</name>
</gene>
<dbReference type="Proteomes" id="UP000183245">
    <property type="component" value="Unassembled WGS sequence"/>
</dbReference>
<evidence type="ECO:0000256" key="9">
    <source>
        <dbReference type="ARBA" id="ARBA00022741"/>
    </source>
</evidence>
<dbReference type="AlphaFoldDB" id="A0A1J5IFE8"/>
<evidence type="ECO:0000256" key="8">
    <source>
        <dbReference type="ARBA" id="ARBA00022679"/>
    </source>
</evidence>
<dbReference type="GO" id="GO:0006104">
    <property type="term" value="P:succinyl-CoA metabolic process"/>
    <property type="evidence" value="ECO:0007669"/>
    <property type="project" value="TreeGrafter"/>
</dbReference>
<keyword evidence="7" id="KW-0597">Phosphoprotein</keyword>
<evidence type="ECO:0000256" key="4">
    <source>
        <dbReference type="ARBA" id="ARBA00012639"/>
    </source>
</evidence>
<dbReference type="GO" id="GO:0006099">
    <property type="term" value="P:tricarboxylic acid cycle"/>
    <property type="evidence" value="ECO:0007669"/>
    <property type="project" value="TreeGrafter"/>
</dbReference>
<evidence type="ECO:0000256" key="2">
    <source>
        <dbReference type="ARBA" id="ARBA00005899"/>
    </source>
</evidence>
<dbReference type="InterPro" id="IPR016102">
    <property type="entry name" value="Succinyl-CoA_synth-like"/>
</dbReference>
<feature type="domain" description="ATP-citrate synthase ATP-grasp" evidence="15">
    <location>
        <begin position="2"/>
        <end position="234"/>
    </location>
</feature>
<evidence type="ECO:0000256" key="10">
    <source>
        <dbReference type="ARBA" id="ARBA00022840"/>
    </source>
</evidence>
<dbReference type="PANTHER" id="PTHR11815">
    <property type="entry name" value="SUCCINYL-COA SYNTHETASE BETA CHAIN"/>
    <property type="match status" value="1"/>
</dbReference>
<evidence type="ECO:0000256" key="1">
    <source>
        <dbReference type="ARBA" id="ARBA00004496"/>
    </source>
</evidence>
<dbReference type="STRING" id="1817892.AUK40_05640"/>
<comment type="similarity">
    <text evidence="2">In the C-terminal section; belongs to the succinate/malate CoA ligase alpha subunit family.</text>
</comment>
<evidence type="ECO:0000259" key="15">
    <source>
        <dbReference type="Pfam" id="PF24948"/>
    </source>
</evidence>
<dbReference type="GO" id="GO:0003878">
    <property type="term" value="F:ATP citrate synthase activity"/>
    <property type="evidence" value="ECO:0007669"/>
    <property type="project" value="UniProtKB-EC"/>
</dbReference>
<dbReference type="GO" id="GO:0006629">
    <property type="term" value="P:lipid metabolic process"/>
    <property type="evidence" value="ECO:0007669"/>
    <property type="project" value="UniProtKB-KW"/>
</dbReference>
<evidence type="ECO:0000256" key="11">
    <source>
        <dbReference type="ARBA" id="ARBA00023098"/>
    </source>
</evidence>
<dbReference type="EMBL" id="MNZT01000101">
    <property type="protein sequence ID" value="OIP95817.1"/>
    <property type="molecule type" value="Genomic_DNA"/>
</dbReference>
<dbReference type="SUPFAM" id="SSF56059">
    <property type="entry name" value="Glutathione synthetase ATP-binding domain-like"/>
    <property type="match status" value="1"/>
</dbReference>
<evidence type="ECO:0000259" key="14">
    <source>
        <dbReference type="Pfam" id="PF16114"/>
    </source>
</evidence>
<comment type="subcellular location">
    <subcellularLocation>
        <location evidence="1">Cytoplasm</location>
    </subcellularLocation>
</comment>
<dbReference type="Pfam" id="PF16114">
    <property type="entry name" value="Citrate_bind"/>
    <property type="match status" value="1"/>
</dbReference>
<evidence type="ECO:0000256" key="6">
    <source>
        <dbReference type="ARBA" id="ARBA00022516"/>
    </source>
</evidence>
<dbReference type="PROSITE" id="PS01217">
    <property type="entry name" value="SUCCINYL_COA_LIG_3"/>
    <property type="match status" value="1"/>
</dbReference>
<accession>A0A1J5IFE8</accession>